<dbReference type="CDD" id="cd02966">
    <property type="entry name" value="TlpA_like_family"/>
    <property type="match status" value="1"/>
</dbReference>
<dbReference type="InterPro" id="IPR036249">
    <property type="entry name" value="Thioredoxin-like_sf"/>
</dbReference>
<protein>
    <submittedName>
        <fullName evidence="3">TlpA disulfide reductase family protein</fullName>
    </submittedName>
</protein>
<feature type="chain" id="PRO_5045171846" evidence="1">
    <location>
        <begin position="24"/>
        <end position="147"/>
    </location>
</feature>
<dbReference type="InterPro" id="IPR000866">
    <property type="entry name" value="AhpC/TSA"/>
</dbReference>
<dbReference type="InterPro" id="IPR013766">
    <property type="entry name" value="Thioredoxin_domain"/>
</dbReference>
<evidence type="ECO:0000259" key="2">
    <source>
        <dbReference type="PROSITE" id="PS51352"/>
    </source>
</evidence>
<dbReference type="Proteomes" id="UP001528823">
    <property type="component" value="Unassembled WGS sequence"/>
</dbReference>
<dbReference type="PANTHER" id="PTHR42852">
    <property type="entry name" value="THIOL:DISULFIDE INTERCHANGE PROTEIN DSBE"/>
    <property type="match status" value="1"/>
</dbReference>
<dbReference type="PANTHER" id="PTHR42852:SF13">
    <property type="entry name" value="PROTEIN DIPZ"/>
    <property type="match status" value="1"/>
</dbReference>
<keyword evidence="1" id="KW-0732">Signal</keyword>
<proteinExistence type="predicted"/>
<dbReference type="InterPro" id="IPR050553">
    <property type="entry name" value="Thioredoxin_ResA/DsbE_sf"/>
</dbReference>
<dbReference type="Pfam" id="PF00578">
    <property type="entry name" value="AhpC-TSA"/>
    <property type="match status" value="1"/>
</dbReference>
<keyword evidence="4" id="KW-1185">Reference proteome</keyword>
<name>A0ABT5U7L9_9GAMM</name>
<accession>A0ABT5U7L9</accession>
<dbReference type="Gene3D" id="3.40.30.10">
    <property type="entry name" value="Glutaredoxin"/>
    <property type="match status" value="1"/>
</dbReference>
<dbReference type="PROSITE" id="PS51257">
    <property type="entry name" value="PROKAR_LIPOPROTEIN"/>
    <property type="match status" value="1"/>
</dbReference>
<evidence type="ECO:0000313" key="3">
    <source>
        <dbReference type="EMBL" id="MDE1462371.1"/>
    </source>
</evidence>
<reference evidence="3 4" key="1">
    <citation type="submission" date="2022-11" db="EMBL/GenBank/DDBJ databases">
        <title>Spartinivicinus poritis sp. nov., isolated from scleractinian coral Porites lutea.</title>
        <authorList>
            <person name="Zhang G."/>
            <person name="Cai L."/>
            <person name="Wei Q."/>
        </authorList>
    </citation>
    <scope>NUCLEOTIDE SEQUENCE [LARGE SCALE GENOMIC DNA]</scope>
    <source>
        <strain evidence="3 4">A2-2</strain>
    </source>
</reference>
<comment type="caution">
    <text evidence="3">The sequence shown here is derived from an EMBL/GenBank/DDBJ whole genome shotgun (WGS) entry which is preliminary data.</text>
</comment>
<dbReference type="PROSITE" id="PS51352">
    <property type="entry name" value="THIOREDOXIN_2"/>
    <property type="match status" value="1"/>
</dbReference>
<evidence type="ECO:0000313" key="4">
    <source>
        <dbReference type="Proteomes" id="UP001528823"/>
    </source>
</evidence>
<dbReference type="EMBL" id="JAPMOU010000010">
    <property type="protein sequence ID" value="MDE1462371.1"/>
    <property type="molecule type" value="Genomic_DNA"/>
</dbReference>
<organism evidence="3 4">
    <name type="scientific">Spartinivicinus poritis</name>
    <dbReference type="NCBI Taxonomy" id="2994640"/>
    <lineage>
        <taxon>Bacteria</taxon>
        <taxon>Pseudomonadati</taxon>
        <taxon>Pseudomonadota</taxon>
        <taxon>Gammaproteobacteria</taxon>
        <taxon>Oceanospirillales</taxon>
        <taxon>Zooshikellaceae</taxon>
        <taxon>Spartinivicinus</taxon>
    </lineage>
</organism>
<feature type="signal peptide" evidence="1">
    <location>
        <begin position="1"/>
        <end position="23"/>
    </location>
</feature>
<evidence type="ECO:0000256" key="1">
    <source>
        <dbReference type="SAM" id="SignalP"/>
    </source>
</evidence>
<feature type="domain" description="Thioredoxin" evidence="2">
    <location>
        <begin position="11"/>
        <end position="147"/>
    </location>
</feature>
<dbReference type="RefSeq" id="WP_274688721.1">
    <property type="nucleotide sequence ID" value="NZ_JAPMOU010000010.1"/>
</dbReference>
<dbReference type="SUPFAM" id="SSF52833">
    <property type="entry name" value="Thioredoxin-like"/>
    <property type="match status" value="1"/>
</dbReference>
<sequence>MFRIVTVCLLCLSLFGCSNGVFYDHNNNTVDLESYKGQWLLINYWAAWCSPCRKEVPELNQLDQQNNNIKVLGVNFDLPDQVALNKQMQDLAITFSVLQQDPREYYQFSRPNVLPFTVLISPTGKLVKTLLGPQTAESIHQVISLYK</sequence>
<gene>
    <name evidence="3" type="ORF">ORQ98_10350</name>
</gene>